<accession>M5UFN5</accession>
<dbReference type="Proteomes" id="UP000011885">
    <property type="component" value="Unassembled WGS sequence"/>
</dbReference>
<gene>
    <name evidence="2" type="ORF">RSSM_01920</name>
</gene>
<feature type="compositionally biased region" description="Basic and acidic residues" evidence="1">
    <location>
        <begin position="1"/>
        <end position="22"/>
    </location>
</feature>
<protein>
    <submittedName>
        <fullName evidence="2">Uncharacterized protein</fullName>
    </submittedName>
</protein>
<sequence length="184" mass="20459">MNTEHDHVDPKTASKLNTHREYSLNTHRPTANTTQPRSTRAASFARICVAFLVVVAVSTANPTDVAAQDSEPSALSKLNPMNWKVPSFRLPSFLVHDDDQERIVERKDGLVSDVKSTASRSWQRTKETFNPARLNPMNLFAGSSTDSTTEKKPGFFSSLLSPAPPEPEERVATVNDWLGQERPK</sequence>
<reference evidence="2 3" key="1">
    <citation type="journal article" date="2013" name="Mar. Genomics">
        <title>Expression of sulfatases in Rhodopirellula baltica and the diversity of sulfatases in the genus Rhodopirellula.</title>
        <authorList>
            <person name="Wegner C.E."/>
            <person name="Richter-Heitmann T."/>
            <person name="Klindworth A."/>
            <person name="Klockow C."/>
            <person name="Richter M."/>
            <person name="Achstetter T."/>
            <person name="Glockner F.O."/>
            <person name="Harder J."/>
        </authorList>
    </citation>
    <scope>NUCLEOTIDE SEQUENCE [LARGE SCALE GENOMIC DNA]</scope>
    <source>
        <strain evidence="2 3">SM41</strain>
    </source>
</reference>
<evidence type="ECO:0000313" key="3">
    <source>
        <dbReference type="Proteomes" id="UP000011885"/>
    </source>
</evidence>
<dbReference type="EMBL" id="ANOH01000135">
    <property type="protein sequence ID" value="EMI56661.1"/>
    <property type="molecule type" value="Genomic_DNA"/>
</dbReference>
<organism evidence="2 3">
    <name type="scientific">Rhodopirellula sallentina SM41</name>
    <dbReference type="NCBI Taxonomy" id="1263870"/>
    <lineage>
        <taxon>Bacteria</taxon>
        <taxon>Pseudomonadati</taxon>
        <taxon>Planctomycetota</taxon>
        <taxon>Planctomycetia</taxon>
        <taxon>Pirellulales</taxon>
        <taxon>Pirellulaceae</taxon>
        <taxon>Rhodopirellula</taxon>
    </lineage>
</organism>
<dbReference type="PATRIC" id="fig|1263870.3.peg.2050"/>
<comment type="caution">
    <text evidence="2">The sequence shown here is derived from an EMBL/GenBank/DDBJ whole genome shotgun (WGS) entry which is preliminary data.</text>
</comment>
<proteinExistence type="predicted"/>
<keyword evidence="3" id="KW-1185">Reference proteome</keyword>
<feature type="compositionally biased region" description="Polar residues" evidence="1">
    <location>
        <begin position="23"/>
        <end position="38"/>
    </location>
</feature>
<dbReference type="AlphaFoldDB" id="M5UFN5"/>
<evidence type="ECO:0000313" key="2">
    <source>
        <dbReference type="EMBL" id="EMI56661.1"/>
    </source>
</evidence>
<evidence type="ECO:0000256" key="1">
    <source>
        <dbReference type="SAM" id="MobiDB-lite"/>
    </source>
</evidence>
<feature type="region of interest" description="Disordered" evidence="1">
    <location>
        <begin position="136"/>
        <end position="184"/>
    </location>
</feature>
<feature type="region of interest" description="Disordered" evidence="1">
    <location>
        <begin position="1"/>
        <end position="38"/>
    </location>
</feature>
<name>M5UFN5_9BACT</name>